<dbReference type="eggNOG" id="ENOG5030WK6">
    <property type="taxonomic scope" value="Bacteria"/>
</dbReference>
<dbReference type="KEGG" id="tro:trd_0575"/>
<protein>
    <recommendedName>
        <fullName evidence="3">DUF2877 domain-containing protein</fullName>
    </recommendedName>
</protein>
<dbReference type="RefSeq" id="WP_012641978.1">
    <property type="nucleotide sequence ID" value="NC_011959.1"/>
</dbReference>
<name>B9KYM8_THERP</name>
<dbReference type="Pfam" id="PF11392">
    <property type="entry name" value="AllH"/>
    <property type="match status" value="1"/>
</dbReference>
<dbReference type="InterPro" id="IPR021530">
    <property type="entry name" value="AllH-like"/>
</dbReference>
<proteinExistence type="predicted"/>
<accession>B9KYM8</accession>
<dbReference type="EMBL" id="CP001275">
    <property type="protein sequence ID" value="ACM05203.1"/>
    <property type="molecule type" value="Genomic_DNA"/>
</dbReference>
<dbReference type="Proteomes" id="UP000000447">
    <property type="component" value="Chromosome"/>
</dbReference>
<dbReference type="STRING" id="309801.trd_0575"/>
<sequence>MTIAVQRLASPILPLLTSPSRTLTVVAAYPRAAYATDGTTWLSVVTPGALLPPDALQLRTKSPLVALVPTGSQLIAGQGALLLPDGTPLTIDQQTRVWQPTLRTRWTCQWKRARLQALLDELTDPPRGDRFLATTISRSKALLAELIGAIITADRAHIAQQVDRLAGLGPGLTPLGDDLLVGCCLALTLLAARTGEERWSSLRQEIALQAASRTTPRSAAWLQQAARGEYAREFLLVAQALCRGDHPCLPHLLARVTQVGATSGWAVTFGLIATLERSILPPA</sequence>
<gene>
    <name evidence="1" type="ordered locus">trd_0575</name>
</gene>
<evidence type="ECO:0008006" key="3">
    <source>
        <dbReference type="Google" id="ProtNLM"/>
    </source>
</evidence>
<evidence type="ECO:0000313" key="1">
    <source>
        <dbReference type="EMBL" id="ACM05203.1"/>
    </source>
</evidence>
<keyword evidence="2" id="KW-1185">Reference proteome</keyword>
<organism evidence="1 2">
    <name type="scientific">Thermomicrobium roseum (strain ATCC 27502 / DSM 5159 / P-2)</name>
    <dbReference type="NCBI Taxonomy" id="309801"/>
    <lineage>
        <taxon>Bacteria</taxon>
        <taxon>Pseudomonadati</taxon>
        <taxon>Thermomicrobiota</taxon>
        <taxon>Thermomicrobia</taxon>
        <taxon>Thermomicrobiales</taxon>
        <taxon>Thermomicrobiaceae</taxon>
        <taxon>Thermomicrobium</taxon>
    </lineage>
</organism>
<reference evidence="1 2" key="1">
    <citation type="journal article" date="2009" name="PLoS ONE">
        <title>Complete genome sequence of the aerobic CO-oxidizing thermophile Thermomicrobium roseum.</title>
        <authorList>
            <person name="Wu D."/>
            <person name="Raymond J."/>
            <person name="Wu M."/>
            <person name="Chatterji S."/>
            <person name="Ren Q."/>
            <person name="Graham J.E."/>
            <person name="Bryant D.A."/>
            <person name="Robb F."/>
            <person name="Colman A."/>
            <person name="Tallon L.J."/>
            <person name="Badger J.H."/>
            <person name="Madupu R."/>
            <person name="Ward N.L."/>
            <person name="Eisen J.A."/>
        </authorList>
    </citation>
    <scope>NUCLEOTIDE SEQUENCE [LARGE SCALE GENOMIC DNA]</scope>
    <source>
        <strain evidence="2">ATCC 27502 / DSM 5159 / P-2</strain>
    </source>
</reference>
<dbReference type="HOGENOM" id="CLU_072005_0_0_0"/>
<evidence type="ECO:0000313" key="2">
    <source>
        <dbReference type="Proteomes" id="UP000000447"/>
    </source>
</evidence>
<dbReference type="AlphaFoldDB" id="B9KYM8"/>